<dbReference type="GO" id="GO:0005615">
    <property type="term" value="C:extracellular space"/>
    <property type="evidence" value="ECO:0007669"/>
    <property type="project" value="TreeGrafter"/>
</dbReference>
<dbReference type="GO" id="GO:0008081">
    <property type="term" value="F:phosphoric diester hydrolase activity"/>
    <property type="evidence" value="ECO:0007669"/>
    <property type="project" value="TreeGrafter"/>
</dbReference>
<keyword evidence="4" id="KW-0732">Signal</keyword>
<dbReference type="AlphaFoldDB" id="A0AAD2GVJ4"/>
<keyword evidence="2" id="KW-0325">Glycoprotein</keyword>
<dbReference type="CDD" id="cd00842">
    <property type="entry name" value="MPP_ASMase"/>
    <property type="match status" value="1"/>
</dbReference>
<keyword evidence="6" id="KW-1185">Reference proteome</keyword>
<proteinExistence type="predicted"/>
<gene>
    <name evidence="5" type="ORF">MYCIT1_LOCUS5032</name>
</gene>
<dbReference type="PANTHER" id="PTHR10340:SF55">
    <property type="entry name" value="ENDOPOLYPHOSPHATASE"/>
    <property type="match status" value="1"/>
</dbReference>
<dbReference type="Proteomes" id="UP001295794">
    <property type="component" value="Unassembled WGS sequence"/>
</dbReference>
<reference evidence="5" key="1">
    <citation type="submission" date="2023-11" db="EMBL/GenBank/DDBJ databases">
        <authorList>
            <person name="De Vega J J."/>
            <person name="De Vega J J."/>
        </authorList>
    </citation>
    <scope>NUCLEOTIDE SEQUENCE</scope>
</reference>
<dbReference type="GO" id="GO:0000324">
    <property type="term" value="C:fungal-type vacuole"/>
    <property type="evidence" value="ECO:0007669"/>
    <property type="project" value="TreeGrafter"/>
</dbReference>
<dbReference type="GO" id="GO:0000298">
    <property type="term" value="F:endopolyphosphatase activity"/>
    <property type="evidence" value="ECO:0007669"/>
    <property type="project" value="TreeGrafter"/>
</dbReference>
<dbReference type="InterPro" id="IPR041805">
    <property type="entry name" value="ASMase/PPN1_MPP"/>
</dbReference>
<evidence type="ECO:0000313" key="6">
    <source>
        <dbReference type="Proteomes" id="UP001295794"/>
    </source>
</evidence>
<dbReference type="GO" id="GO:0006798">
    <property type="term" value="P:polyphosphate catabolic process"/>
    <property type="evidence" value="ECO:0007669"/>
    <property type="project" value="TreeGrafter"/>
</dbReference>
<dbReference type="PANTHER" id="PTHR10340">
    <property type="entry name" value="SPHINGOMYELIN PHOSPHODIESTERASE"/>
    <property type="match status" value="1"/>
</dbReference>
<evidence type="ECO:0000256" key="2">
    <source>
        <dbReference type="ARBA" id="ARBA00023180"/>
    </source>
</evidence>
<feature type="compositionally biased region" description="Basic residues" evidence="3">
    <location>
        <begin position="422"/>
        <end position="432"/>
    </location>
</feature>
<dbReference type="GO" id="GO:0004309">
    <property type="term" value="F:exopolyphosphatase activity"/>
    <property type="evidence" value="ECO:0007669"/>
    <property type="project" value="TreeGrafter"/>
</dbReference>
<sequence length="576" mass="65928">MFFSPSLLLLLCLDLLGAHGAPTQEPFQVPNVAKPRKLRGNFLHITDIHPDPAYRPKTSEATSCHRKKGKKKKNVSGLYGVPYSGCDSPFSLINHTLDFIEKKWASEIDFVVWTGDNARFETVGRLHLEAHTQRPLRHDNDRKLPRTPKEIYDLNRGVASKMTSIFTSRGIPVIPSIGNNDVWPHVRIIDTEAGQRLIDFKNIMLPGPSSTTNEFASIWKNFIPFQYLQIFQRGAYYAVEVVPDSLAVVSLNTMYFYHSNKAVSGCSFKERDDAGNLEFDWLEVQLKGFRARGMQVWLTGHVPPSIDNYHPECYVRYTELALRFQDTILGHLYGHMNADHFFFLEASDLSIIKPAESQLSVDLFDSLVADFASMPKAKKMNLDDYAVINVSPAVVPNPYLPSFRIFSYNTTGPVQDLKEMLKKKKKKEKSRHPRGDGNKTELCKMDQYRDTWKCHLNEPWHSDPDSPSRRNRLWTPLGYAQYYIPHLEEANKTHAPKFKLEYLTYKSTMMASNDSCPVPLKNLPKELKKRHTAYGMSDLTVGAWIGLARKLGEGKSERLRVLFKEWMYMGAGEDRD</sequence>
<evidence type="ECO:0000256" key="3">
    <source>
        <dbReference type="SAM" id="MobiDB-lite"/>
    </source>
</evidence>
<evidence type="ECO:0000256" key="1">
    <source>
        <dbReference type="ARBA" id="ARBA00022801"/>
    </source>
</evidence>
<evidence type="ECO:0008006" key="7">
    <source>
        <dbReference type="Google" id="ProtNLM"/>
    </source>
</evidence>
<protein>
    <recommendedName>
        <fullName evidence="7">Endopolyphosphatase</fullName>
    </recommendedName>
</protein>
<accession>A0AAD2GVJ4</accession>
<keyword evidence="1" id="KW-0378">Hydrolase</keyword>
<dbReference type="SUPFAM" id="SSF56300">
    <property type="entry name" value="Metallo-dependent phosphatases"/>
    <property type="match status" value="1"/>
</dbReference>
<feature type="chain" id="PRO_5042021562" description="Endopolyphosphatase" evidence="4">
    <location>
        <begin position="21"/>
        <end position="576"/>
    </location>
</feature>
<feature type="signal peptide" evidence="4">
    <location>
        <begin position="1"/>
        <end position="20"/>
    </location>
</feature>
<comment type="caution">
    <text evidence="5">The sequence shown here is derived from an EMBL/GenBank/DDBJ whole genome shotgun (WGS) entry which is preliminary data.</text>
</comment>
<evidence type="ECO:0000256" key="4">
    <source>
        <dbReference type="SAM" id="SignalP"/>
    </source>
</evidence>
<dbReference type="InterPro" id="IPR029052">
    <property type="entry name" value="Metallo-depent_PP-like"/>
</dbReference>
<organism evidence="5 6">
    <name type="scientific">Mycena citricolor</name>
    <dbReference type="NCBI Taxonomy" id="2018698"/>
    <lineage>
        <taxon>Eukaryota</taxon>
        <taxon>Fungi</taxon>
        <taxon>Dikarya</taxon>
        <taxon>Basidiomycota</taxon>
        <taxon>Agaricomycotina</taxon>
        <taxon>Agaricomycetes</taxon>
        <taxon>Agaricomycetidae</taxon>
        <taxon>Agaricales</taxon>
        <taxon>Marasmiineae</taxon>
        <taxon>Mycenaceae</taxon>
        <taxon>Mycena</taxon>
    </lineage>
</organism>
<name>A0AAD2GVJ4_9AGAR</name>
<evidence type="ECO:0000313" key="5">
    <source>
        <dbReference type="EMBL" id="CAK5264673.1"/>
    </source>
</evidence>
<dbReference type="EMBL" id="CAVNYO010000066">
    <property type="protein sequence ID" value="CAK5264673.1"/>
    <property type="molecule type" value="Genomic_DNA"/>
</dbReference>
<feature type="region of interest" description="Disordered" evidence="3">
    <location>
        <begin position="422"/>
        <end position="441"/>
    </location>
</feature>